<reference evidence="2" key="1">
    <citation type="submission" date="2015-06" db="UniProtKB">
        <authorList>
            <consortium name="EnsemblPlants"/>
        </authorList>
    </citation>
    <scope>IDENTIFICATION</scope>
</reference>
<sequence length="182" mass="19492">MRTTTPAPSPPREPRRCRPPSPSRPRRRWSSTAVAAVLRARMRPVQDPTAAPTTTPPVSYNKTLVPAATPTTPATPAPAAAPTTPALATAAPPLPRLRLSSLAPLSTILGIPVTVHAEPPPPELGQPASLACSAAHPTVRSALPEKRERGEREEENSEDEEEEREGRGMKKGVRMTCVPHHF</sequence>
<dbReference type="AlphaFoldDB" id="I1R6H0"/>
<dbReference type="Proteomes" id="UP000007306">
    <property type="component" value="Chromosome 12"/>
</dbReference>
<reference evidence="2 3" key="2">
    <citation type="submission" date="2018-04" db="EMBL/GenBank/DDBJ databases">
        <title>OglaRS2 (Oryza glaberrima Reference Sequence Version 2).</title>
        <authorList>
            <person name="Zhang J."/>
            <person name="Kudrna D."/>
            <person name="Lee S."/>
            <person name="Talag J."/>
            <person name="Rajasekar S."/>
            <person name="Wing R.A."/>
        </authorList>
    </citation>
    <scope>NUCLEOTIDE SEQUENCE [LARGE SCALE GENOMIC DNA]</scope>
    <source>
        <strain evidence="2 3">cv. IRGC 96717</strain>
    </source>
</reference>
<feature type="compositionally biased region" description="Low complexity" evidence="1">
    <location>
        <begin position="48"/>
        <end position="57"/>
    </location>
</feature>
<feature type="compositionally biased region" description="Low complexity" evidence="1">
    <location>
        <begin position="66"/>
        <end position="88"/>
    </location>
</feature>
<evidence type="ECO:0000313" key="2">
    <source>
        <dbReference type="EnsemblPlants" id="ORGLA12G0112600.1"/>
    </source>
</evidence>
<dbReference type="HOGENOM" id="CLU_1484225_0_0_1"/>
<dbReference type="Gramene" id="ORGLA12G0112600.1">
    <property type="protein sequence ID" value="ORGLA12G0112600.1"/>
    <property type="gene ID" value="ORGLA12G0112600"/>
</dbReference>
<feature type="compositionally biased region" description="Basic and acidic residues" evidence="1">
    <location>
        <begin position="143"/>
        <end position="152"/>
    </location>
</feature>
<dbReference type="EnsemblPlants" id="ORGLA12G0112600.1">
    <property type="protein sequence ID" value="ORGLA12G0112600.1"/>
    <property type="gene ID" value="ORGLA12G0112600"/>
</dbReference>
<protein>
    <submittedName>
        <fullName evidence="2">Uncharacterized protein</fullName>
    </submittedName>
</protein>
<feature type="region of interest" description="Disordered" evidence="1">
    <location>
        <begin position="1"/>
        <end position="88"/>
    </location>
</feature>
<accession>I1R6H0</accession>
<organism evidence="2 3">
    <name type="scientific">Oryza glaberrima</name>
    <name type="common">African rice</name>
    <dbReference type="NCBI Taxonomy" id="4538"/>
    <lineage>
        <taxon>Eukaryota</taxon>
        <taxon>Viridiplantae</taxon>
        <taxon>Streptophyta</taxon>
        <taxon>Embryophyta</taxon>
        <taxon>Tracheophyta</taxon>
        <taxon>Spermatophyta</taxon>
        <taxon>Magnoliopsida</taxon>
        <taxon>Liliopsida</taxon>
        <taxon>Poales</taxon>
        <taxon>Poaceae</taxon>
        <taxon>BOP clade</taxon>
        <taxon>Oryzoideae</taxon>
        <taxon>Oryzeae</taxon>
        <taxon>Oryzinae</taxon>
        <taxon>Oryza</taxon>
    </lineage>
</organism>
<evidence type="ECO:0000256" key="1">
    <source>
        <dbReference type="SAM" id="MobiDB-lite"/>
    </source>
</evidence>
<feature type="compositionally biased region" description="Acidic residues" evidence="1">
    <location>
        <begin position="153"/>
        <end position="163"/>
    </location>
</feature>
<feature type="region of interest" description="Disordered" evidence="1">
    <location>
        <begin position="116"/>
        <end position="182"/>
    </location>
</feature>
<evidence type="ECO:0000313" key="3">
    <source>
        <dbReference type="Proteomes" id="UP000007306"/>
    </source>
</evidence>
<keyword evidence="3" id="KW-1185">Reference proteome</keyword>
<name>I1R6H0_ORYGL</name>
<proteinExistence type="predicted"/>